<proteinExistence type="predicted"/>
<gene>
    <name evidence="3" type="ORF">DI536_32935</name>
</gene>
<feature type="chain" id="PRO_5016131023" description="Tetratricopeptide repeat protein" evidence="2">
    <location>
        <begin position="21"/>
        <end position="577"/>
    </location>
</feature>
<evidence type="ECO:0000256" key="2">
    <source>
        <dbReference type="SAM" id="SignalP"/>
    </source>
</evidence>
<accession>A0A2W5SWI0</accession>
<keyword evidence="2" id="KW-0732">Signal</keyword>
<dbReference type="AlphaFoldDB" id="A0A2W5SWI0"/>
<keyword evidence="1" id="KW-0812">Transmembrane</keyword>
<name>A0A2W5SWI0_9BACT</name>
<feature type="transmembrane region" description="Helical" evidence="1">
    <location>
        <begin position="240"/>
        <end position="264"/>
    </location>
</feature>
<organism evidence="3 4">
    <name type="scientific">Archangium gephyra</name>
    <dbReference type="NCBI Taxonomy" id="48"/>
    <lineage>
        <taxon>Bacteria</taxon>
        <taxon>Pseudomonadati</taxon>
        <taxon>Myxococcota</taxon>
        <taxon>Myxococcia</taxon>
        <taxon>Myxococcales</taxon>
        <taxon>Cystobacterineae</taxon>
        <taxon>Archangiaceae</taxon>
        <taxon>Archangium</taxon>
    </lineage>
</organism>
<feature type="transmembrane region" description="Helical" evidence="1">
    <location>
        <begin position="271"/>
        <end position="289"/>
    </location>
</feature>
<sequence>MRATRAVTVFSLVLASAALAAWVWWAALPVVDDAAISISYGLSFWEGFGLRLTHFAPRVEGFTSILWALWTGLGAHLGVDALAFAHWSGPFFALLGAIVLGTGPFSTRVPTGALALVACVLFPSVGFWLSSGMETGLQIATLALGLWVALSPASKPVTVGAVLGAMPLVRPEYLALGGLLLALWSVTHLKARSWRPVLIGGLAWAAVVGAMFAVRLAYFGDLLPNTYYIKRKWDFNGPNYAGAFLTQHLPLMGAFVVGLLGLAFAGWWRHLVGFLLVVAGGLQFGAKFGDWMREWRFLVPLVPFLAAPAALAWGASSGVPKRLRRGAARVCAVVALGLVVGGAVMQRDRHVQLKSSPEFPATFVMENARRFRQQLAGAGVLRPQVGFPDIGGLALVYRDGVVVDVAGLADYAIAHASGFPVMEDYFVNEGPPMLVDAHGPSGHVAGFKSLRQFIPGWGGGLGVLPLTPAEDPRCPGLKPKLSASLDEATALIGAQLERRQPVEALRTWNCVVAYSKQLPSWRATEAWAARALALADELEPAQPELALRYLSFAATVGDDVWARRRAEQLRERLVAGP</sequence>
<protein>
    <recommendedName>
        <fullName evidence="5">Tetratricopeptide repeat protein</fullName>
    </recommendedName>
</protein>
<dbReference type="EMBL" id="QFQP01000048">
    <property type="protein sequence ID" value="PZR05103.1"/>
    <property type="molecule type" value="Genomic_DNA"/>
</dbReference>
<comment type="caution">
    <text evidence="3">The sequence shown here is derived from an EMBL/GenBank/DDBJ whole genome shotgun (WGS) entry which is preliminary data.</text>
</comment>
<feature type="transmembrane region" description="Helical" evidence="1">
    <location>
        <begin position="109"/>
        <end position="129"/>
    </location>
</feature>
<reference evidence="3 4" key="1">
    <citation type="submission" date="2017-08" db="EMBL/GenBank/DDBJ databases">
        <title>Infants hospitalized years apart are colonized by the same room-sourced microbial strains.</title>
        <authorList>
            <person name="Brooks B."/>
            <person name="Olm M.R."/>
            <person name="Firek B.A."/>
            <person name="Baker R."/>
            <person name="Thomas B.C."/>
            <person name="Morowitz M.J."/>
            <person name="Banfield J.F."/>
        </authorList>
    </citation>
    <scope>NUCLEOTIDE SEQUENCE [LARGE SCALE GENOMIC DNA]</scope>
    <source>
        <strain evidence="3">S2_003_000_R2_14</strain>
    </source>
</reference>
<feature type="transmembrane region" description="Helical" evidence="1">
    <location>
        <begin position="295"/>
        <end position="315"/>
    </location>
</feature>
<evidence type="ECO:0000256" key="1">
    <source>
        <dbReference type="SAM" id="Phobius"/>
    </source>
</evidence>
<keyword evidence="1" id="KW-0472">Membrane</keyword>
<feature type="transmembrane region" description="Helical" evidence="1">
    <location>
        <begin position="173"/>
        <end position="191"/>
    </location>
</feature>
<evidence type="ECO:0000313" key="4">
    <source>
        <dbReference type="Proteomes" id="UP000249061"/>
    </source>
</evidence>
<feature type="transmembrane region" description="Helical" evidence="1">
    <location>
        <begin position="327"/>
        <end position="345"/>
    </location>
</feature>
<evidence type="ECO:0008006" key="5">
    <source>
        <dbReference type="Google" id="ProtNLM"/>
    </source>
</evidence>
<dbReference type="Proteomes" id="UP000249061">
    <property type="component" value="Unassembled WGS sequence"/>
</dbReference>
<feature type="transmembrane region" description="Helical" evidence="1">
    <location>
        <begin position="198"/>
        <end position="220"/>
    </location>
</feature>
<evidence type="ECO:0000313" key="3">
    <source>
        <dbReference type="EMBL" id="PZR05103.1"/>
    </source>
</evidence>
<feature type="signal peptide" evidence="2">
    <location>
        <begin position="1"/>
        <end position="20"/>
    </location>
</feature>
<keyword evidence="1" id="KW-1133">Transmembrane helix</keyword>